<reference evidence="4" key="1">
    <citation type="journal article" date="2019" name="Sci. Rep.">
        <title>Draft genome of Tanacetum cinerariifolium, the natural source of mosquito coil.</title>
        <authorList>
            <person name="Yamashiro T."/>
            <person name="Shiraishi A."/>
            <person name="Satake H."/>
            <person name="Nakayama K."/>
        </authorList>
    </citation>
    <scope>NUCLEOTIDE SEQUENCE</scope>
</reference>
<dbReference type="SUPFAM" id="SSF56672">
    <property type="entry name" value="DNA/RNA polymerases"/>
    <property type="match status" value="1"/>
</dbReference>
<evidence type="ECO:0000259" key="2">
    <source>
        <dbReference type="Pfam" id="PF00078"/>
    </source>
</evidence>
<feature type="domain" description="Retrotransposon gag" evidence="3">
    <location>
        <begin position="853"/>
        <end position="923"/>
    </location>
</feature>
<dbReference type="InterPro" id="IPR043502">
    <property type="entry name" value="DNA/RNA_pol_sf"/>
</dbReference>
<feature type="compositionally biased region" description="Polar residues" evidence="1">
    <location>
        <begin position="775"/>
        <end position="786"/>
    </location>
</feature>
<accession>A0A6L2NF75</accession>
<protein>
    <submittedName>
        <fullName evidence="4">Putative reverse transcriptase domain-containing protein</fullName>
    </submittedName>
</protein>
<feature type="compositionally biased region" description="Acidic residues" evidence="1">
    <location>
        <begin position="119"/>
        <end position="149"/>
    </location>
</feature>
<dbReference type="Pfam" id="PF03732">
    <property type="entry name" value="Retrotrans_gag"/>
    <property type="match status" value="1"/>
</dbReference>
<feature type="compositionally biased region" description="Acidic residues" evidence="1">
    <location>
        <begin position="483"/>
        <end position="515"/>
    </location>
</feature>
<sequence>MSSYKVIVNGYFGMPMDPLDPYAQLVIEAPPSPDYISGPEALPSSDYIPGPEYPEYLSPADDVFPAEEQPLSTAVSPTVESPGYITDLKPEMDPEEDDGDNEKSEGDSIDYPTSRGDDDAADDDDGLSKDDADDEDEDESSDSEEEEEEHLALTIPALALHSSISASEDSNQTEPFEEGETAATPPISAYRVTARITVRPHIPMPFRSEASMVLMRSTAPSIFILAPRSRAPPIGTPPLLPIPLPTSSFPLPLLLPSTSGSESIPEADMPLQKRARFTTPTSGYEVGESSVAAAARQIRPALTIDDSHRAEDRLIGRLRREREAIFSHLVYHLCAGVTRPGPNIPLRPNSGVLQSDSHATITYTLMSSYEVIVNRYFGIPMDPLDPYAQLVMEAPPSPDYIPRPEALPSPDYIPGPEYPEYLPLAADVFLAEEQPLPAAVSPTAESPGYITDSKPEMDPKEEDGDNVKSEGDSIDYPTSRGDDDADDDNDDDLSEDDADDKDEEESSDSEEEEEEHLALTVPAPALHSSISAFEDSDQTEPFEEDETAATPLPSAYRVAARISVRPHIPIPFSSELVVERLLTIPIPSLSLVSHTSYPLPPFLMPLPIFTPLPPPPPIILPRTRVSMVLMRSAAPSTFILAPRSRTSPIGTPPLESIPEVDMPLRKRARFTTPTGGYEVVESSVAATARQSRPALTVDDNRRAEDRLIGRLRRKRRYFRTLSTTYATLVTQIEALQRDVSTLQGQQIDDEDRLTRHIQHEHAQRDKMAPKRARTTRANPDPTTTVTEPMTQEAINNLIAQRVTEALAEYKTQRNSVVNGDTSHTTGTGPKIVRLTWECTYKDYLNLSQEVAYAMPWKTLRQTMTVKYCSRGEVKKLEVELWILKVKGTDITSYTLRFQELAMLCRRMFLEESDEIERYVGGLSKMIRGNVMSYEPKSMQKAIEFANDQMDQKLLGIADRQADNKRKFNNTSRNQQNQQPFRRNNNVARAYAAGSGEKKPYGGTKPLCPKCNFYHDGPCPQGHFKNNFLKLGNKNQRNKNQGNQNQAGKRNAVARAYGVGTAGGNPDANVVTNKSEEKRLETVPIVRDFSEVFPEDLQGLPPTRQVEFQINLIPGFIRPSSSHWGAPVLFVKNKDGSFWMCIDYWELNKLTVKNRYPLSRIDDLFDLLQRSSIYSKIDLRSGYHQLRVQEEDIPKTAFRTCYGHYEFQVMSFGLTNAPAIFMDLMNQVCKPYLDKIVIVFIDDILIYSKNKQEHGENLKLILELLKREKLYAKFSKCEFWIPKVQFLSHVIDSLGIHMDPTKIESIKDWASLKTPTEIR</sequence>
<evidence type="ECO:0000259" key="3">
    <source>
        <dbReference type="Pfam" id="PF03732"/>
    </source>
</evidence>
<name>A0A6L2NF75_TANCI</name>
<dbReference type="Gene3D" id="3.10.10.10">
    <property type="entry name" value="HIV Type 1 Reverse Transcriptase, subunit A, domain 1"/>
    <property type="match status" value="1"/>
</dbReference>
<feature type="domain" description="Reverse transcriptase" evidence="2">
    <location>
        <begin position="1131"/>
        <end position="1289"/>
    </location>
</feature>
<feature type="region of interest" description="Disordered" evidence="1">
    <location>
        <begin position="760"/>
        <end position="786"/>
    </location>
</feature>
<feature type="compositionally biased region" description="Polar residues" evidence="1">
    <location>
        <begin position="165"/>
        <end position="174"/>
    </location>
</feature>
<dbReference type="PANTHER" id="PTHR24559">
    <property type="entry name" value="TRANSPOSON TY3-I GAG-POL POLYPROTEIN"/>
    <property type="match status" value="1"/>
</dbReference>
<dbReference type="InterPro" id="IPR043128">
    <property type="entry name" value="Rev_trsase/Diguanyl_cyclase"/>
</dbReference>
<dbReference type="EMBL" id="BKCJ010008659">
    <property type="protein sequence ID" value="GEU83315.1"/>
    <property type="molecule type" value="Genomic_DNA"/>
</dbReference>
<feature type="compositionally biased region" description="Polar residues" evidence="1">
    <location>
        <begin position="70"/>
        <end position="79"/>
    </location>
</feature>
<keyword evidence="4" id="KW-0548">Nucleotidyltransferase</keyword>
<dbReference type="Pfam" id="PF00078">
    <property type="entry name" value="RVT_1"/>
    <property type="match status" value="1"/>
</dbReference>
<organism evidence="4">
    <name type="scientific">Tanacetum cinerariifolium</name>
    <name type="common">Dalmatian daisy</name>
    <name type="synonym">Chrysanthemum cinerariifolium</name>
    <dbReference type="NCBI Taxonomy" id="118510"/>
    <lineage>
        <taxon>Eukaryota</taxon>
        <taxon>Viridiplantae</taxon>
        <taxon>Streptophyta</taxon>
        <taxon>Embryophyta</taxon>
        <taxon>Tracheophyta</taxon>
        <taxon>Spermatophyta</taxon>
        <taxon>Magnoliopsida</taxon>
        <taxon>eudicotyledons</taxon>
        <taxon>Gunneridae</taxon>
        <taxon>Pentapetalae</taxon>
        <taxon>asterids</taxon>
        <taxon>campanulids</taxon>
        <taxon>Asterales</taxon>
        <taxon>Asteraceae</taxon>
        <taxon>Asteroideae</taxon>
        <taxon>Anthemideae</taxon>
        <taxon>Anthemidinae</taxon>
        <taxon>Tanacetum</taxon>
    </lineage>
</organism>
<keyword evidence="4" id="KW-0695">RNA-directed DNA polymerase</keyword>
<gene>
    <name evidence="4" type="ORF">Tci_055293</name>
</gene>
<evidence type="ECO:0000256" key="1">
    <source>
        <dbReference type="SAM" id="MobiDB-lite"/>
    </source>
</evidence>
<feature type="region of interest" description="Disordered" evidence="1">
    <location>
        <begin position="36"/>
        <end position="151"/>
    </location>
</feature>
<dbReference type="InterPro" id="IPR005162">
    <property type="entry name" value="Retrotrans_gag_dom"/>
</dbReference>
<dbReference type="GO" id="GO:0003964">
    <property type="term" value="F:RNA-directed DNA polymerase activity"/>
    <property type="evidence" value="ECO:0007669"/>
    <property type="project" value="UniProtKB-KW"/>
</dbReference>
<proteinExistence type="predicted"/>
<dbReference type="PANTHER" id="PTHR24559:SF427">
    <property type="entry name" value="RNA-DIRECTED DNA POLYMERASE"/>
    <property type="match status" value="1"/>
</dbReference>
<feature type="region of interest" description="Disordered" evidence="1">
    <location>
        <begin position="438"/>
        <end position="526"/>
    </location>
</feature>
<dbReference type="InterPro" id="IPR053134">
    <property type="entry name" value="RNA-dir_DNA_polymerase"/>
</dbReference>
<feature type="region of interest" description="Disordered" evidence="1">
    <location>
        <begin position="165"/>
        <end position="187"/>
    </location>
</feature>
<comment type="caution">
    <text evidence="4">The sequence shown here is derived from an EMBL/GenBank/DDBJ whole genome shotgun (WGS) entry which is preliminary data.</text>
</comment>
<dbReference type="CDD" id="cd01647">
    <property type="entry name" value="RT_LTR"/>
    <property type="match status" value="1"/>
</dbReference>
<keyword evidence="4" id="KW-0808">Transferase</keyword>
<dbReference type="InterPro" id="IPR000477">
    <property type="entry name" value="RT_dom"/>
</dbReference>
<dbReference type="Gene3D" id="3.30.70.270">
    <property type="match status" value="1"/>
</dbReference>
<evidence type="ECO:0000313" key="4">
    <source>
        <dbReference type="EMBL" id="GEU83315.1"/>
    </source>
</evidence>